<accession>A0ABY4VCS8</accession>
<feature type="transmembrane region" description="Helical" evidence="2">
    <location>
        <begin position="12"/>
        <end position="30"/>
    </location>
</feature>
<evidence type="ECO:0000313" key="3">
    <source>
        <dbReference type="EMBL" id="USD22106.1"/>
    </source>
</evidence>
<gene>
    <name evidence="3" type="ORF">MJO52_02920</name>
</gene>
<keyword evidence="4" id="KW-1185">Reference proteome</keyword>
<evidence type="ECO:0000256" key="1">
    <source>
        <dbReference type="SAM" id="MobiDB-lite"/>
    </source>
</evidence>
<dbReference type="RefSeq" id="WP_252084468.1">
    <property type="nucleotide sequence ID" value="NZ_CP092418.1"/>
</dbReference>
<evidence type="ECO:0000313" key="4">
    <source>
        <dbReference type="Proteomes" id="UP001055658"/>
    </source>
</evidence>
<proteinExistence type="predicted"/>
<dbReference type="EMBL" id="CP092418">
    <property type="protein sequence ID" value="USD22106.1"/>
    <property type="molecule type" value="Genomic_DNA"/>
</dbReference>
<sequence>MSVSNNRLKGRLAILGSIVFIAAAVAYWFAGEGGEVSTAVVAKAEAGGLHAPQPQRAELQEVALVEEKPVEDKSVQVWQEIQARPVKTELHQSLLSDLAKFHRYPPENRAIKSASQDPISQTHAPDQRTTYSDNGDTLTLWTDQKFYLYGDTVRVFAFQTDSDGAKVPADLTALMVLDDQHVLGSLTFEDGNGDLVYEAEIEAGAYQGQSLPTGIYKIIVDTDIDGLRDAAAFTLSEDTGSYTGNLRDSLTGEGNLLVEAEVEILQQGRFYFRGSLYNDEQTPIGSTQYAVELSPGRHWIPFEFYGLMIRDADQDGPYLVKQLSIARVTVPRADRLFEPGYYTERYSLEQFNETPYKEL</sequence>
<evidence type="ECO:0000256" key="2">
    <source>
        <dbReference type="SAM" id="Phobius"/>
    </source>
</evidence>
<name>A0ABY4VCS8_9GAMM</name>
<keyword evidence="2" id="KW-0812">Transmembrane</keyword>
<feature type="region of interest" description="Disordered" evidence="1">
    <location>
        <begin position="113"/>
        <end position="132"/>
    </location>
</feature>
<reference evidence="3" key="1">
    <citation type="submission" date="2022-02" db="EMBL/GenBank/DDBJ databases">
        <title>Coral-associated bacteria.</title>
        <authorList>
            <person name="Tang K."/>
            <person name="Wang X."/>
        </authorList>
    </citation>
    <scope>NUCLEOTIDE SEQUENCE</scope>
    <source>
        <strain evidence="3">SCSIO 43006</strain>
    </source>
</reference>
<keyword evidence="2" id="KW-1133">Transmembrane helix</keyword>
<keyword evidence="2" id="KW-0472">Membrane</keyword>
<protein>
    <submittedName>
        <fullName evidence="3">Uncharacterized protein</fullName>
    </submittedName>
</protein>
<organism evidence="3 4">
    <name type="scientific">Microbulbifer variabilis</name>
    <dbReference type="NCBI Taxonomy" id="266805"/>
    <lineage>
        <taxon>Bacteria</taxon>
        <taxon>Pseudomonadati</taxon>
        <taxon>Pseudomonadota</taxon>
        <taxon>Gammaproteobacteria</taxon>
        <taxon>Cellvibrionales</taxon>
        <taxon>Microbulbiferaceae</taxon>
        <taxon>Microbulbifer</taxon>
    </lineage>
</organism>
<dbReference type="Proteomes" id="UP001055658">
    <property type="component" value="Chromosome"/>
</dbReference>